<name>D2ZXQ2_NEIM2</name>
<dbReference type="EMBL" id="ACDX02000010">
    <property type="protein sequence ID" value="EFC88237.1"/>
    <property type="molecule type" value="Genomic_DNA"/>
</dbReference>
<dbReference type="STRING" id="546266.NEIMUCOT_05406"/>
<accession>D2ZXQ2</accession>
<organism evidence="1 2">
    <name type="scientific">Neisseria mucosa (strain ATCC 25996 / DSM 4631 / NCTC 10774 / M26)</name>
    <dbReference type="NCBI Taxonomy" id="546266"/>
    <lineage>
        <taxon>Bacteria</taxon>
        <taxon>Pseudomonadati</taxon>
        <taxon>Pseudomonadota</taxon>
        <taxon>Betaproteobacteria</taxon>
        <taxon>Neisseriales</taxon>
        <taxon>Neisseriaceae</taxon>
        <taxon>Neisseria</taxon>
    </lineage>
</organism>
<reference evidence="1 2" key="1">
    <citation type="submission" date="2009-10" db="EMBL/GenBank/DDBJ databases">
        <authorList>
            <person name="Weinstock G."/>
            <person name="Sodergren E."/>
            <person name="Clifton S."/>
            <person name="Fulton L."/>
            <person name="Fulton B."/>
            <person name="Courtney L."/>
            <person name="Fronick C."/>
            <person name="Harrison M."/>
            <person name="Strong C."/>
            <person name="Farmer C."/>
            <person name="Delahaunty K."/>
            <person name="Markovic C."/>
            <person name="Hall O."/>
            <person name="Minx P."/>
            <person name="Tomlinson C."/>
            <person name="Mitreva M."/>
            <person name="Nelson J."/>
            <person name="Hou S."/>
            <person name="Wollam A."/>
            <person name="Pepin K.H."/>
            <person name="Johnson M."/>
            <person name="Bhonagiri V."/>
            <person name="Nash W.E."/>
            <person name="Warren W."/>
            <person name="Chinwalla A."/>
            <person name="Mardis E.R."/>
            <person name="Wilson R.K."/>
        </authorList>
    </citation>
    <scope>NUCLEOTIDE SEQUENCE [LARGE SCALE GENOMIC DNA]</scope>
    <source>
        <strain evidence="2">ATCC 25996 / DSM 4631 / NCTC 10774 / M26</strain>
    </source>
</reference>
<evidence type="ECO:0000313" key="1">
    <source>
        <dbReference type="EMBL" id="EFC88237.1"/>
    </source>
</evidence>
<dbReference type="AlphaFoldDB" id="D2ZXQ2"/>
<sequence>MILEFRYTRCGRILSGICEPYCLITPDLTMRYCPILILIDYKRSSENFQTTFNLFLNMPQRLNVFSWRFSFRRWQGAWLRIRPSVLFSSRRSFSFFSRE</sequence>
<comment type="caution">
    <text evidence="1">The sequence shown here is derived from an EMBL/GenBank/DDBJ whole genome shotgun (WGS) entry which is preliminary data.</text>
</comment>
<gene>
    <name evidence="1" type="ORF">NEIMUCOT_05406</name>
</gene>
<dbReference type="Proteomes" id="UP000003344">
    <property type="component" value="Unassembled WGS sequence"/>
</dbReference>
<evidence type="ECO:0000313" key="2">
    <source>
        <dbReference type="Proteomes" id="UP000003344"/>
    </source>
</evidence>
<proteinExistence type="predicted"/>
<protein>
    <submittedName>
        <fullName evidence="1">Uncharacterized protein</fullName>
    </submittedName>
</protein>